<evidence type="ECO:0000313" key="2">
    <source>
        <dbReference type="Proteomes" id="UP000606991"/>
    </source>
</evidence>
<protein>
    <submittedName>
        <fullName evidence="1">Uncharacterized protein</fullName>
    </submittedName>
</protein>
<reference evidence="1 2" key="1">
    <citation type="submission" date="2020-10" db="EMBL/GenBank/DDBJ databases">
        <title>Ca. Dormibacterota MAGs.</title>
        <authorList>
            <person name="Montgomery K."/>
        </authorList>
    </citation>
    <scope>NUCLEOTIDE SEQUENCE [LARGE SCALE GENOMIC DNA]</scope>
    <source>
        <strain evidence="1">SC8812_S17_18</strain>
    </source>
</reference>
<dbReference type="EMBL" id="JAEKNS010000143">
    <property type="protein sequence ID" value="MBJ7595985.1"/>
    <property type="molecule type" value="Genomic_DNA"/>
</dbReference>
<dbReference type="Proteomes" id="UP000606991">
    <property type="component" value="Unassembled WGS sequence"/>
</dbReference>
<dbReference type="AlphaFoldDB" id="A0A934N0L7"/>
<name>A0A934N0L7_9BACT</name>
<sequence length="124" mass="13394">MAPISFTLDHNCLIALEQEERYSVAVRSLVSLHDGAGVVVRVVAVGASERLPGKHLAGNYSQFQSRLDALGIAHLPVLNPPVVLDVSFYDHAYLADDDEGDPHQRVGAGSVRTEVHRTRTIAAV</sequence>
<proteinExistence type="predicted"/>
<accession>A0A934N0L7</accession>
<gene>
    <name evidence="1" type="ORF">JF886_14225</name>
</gene>
<evidence type="ECO:0000313" key="1">
    <source>
        <dbReference type="EMBL" id="MBJ7595985.1"/>
    </source>
</evidence>
<organism evidence="1 2">
    <name type="scientific">Candidatus Aeolococcus gillhamiae</name>
    <dbReference type="NCBI Taxonomy" id="3127015"/>
    <lineage>
        <taxon>Bacteria</taxon>
        <taxon>Bacillati</taxon>
        <taxon>Candidatus Dormiibacterota</taxon>
        <taxon>Candidatus Dormibacteria</taxon>
        <taxon>Candidatus Aeolococcales</taxon>
        <taxon>Candidatus Aeolococcaceae</taxon>
        <taxon>Candidatus Aeolococcus</taxon>
    </lineage>
</organism>
<comment type="caution">
    <text evidence="1">The sequence shown here is derived from an EMBL/GenBank/DDBJ whole genome shotgun (WGS) entry which is preliminary data.</text>
</comment>